<keyword evidence="7" id="KW-1185">Reference proteome</keyword>
<evidence type="ECO:0000256" key="4">
    <source>
        <dbReference type="ARBA" id="ARBA00022857"/>
    </source>
</evidence>
<dbReference type="SUPFAM" id="SSF51905">
    <property type="entry name" value="FAD/NAD(P)-binding domain"/>
    <property type="match status" value="1"/>
</dbReference>
<proteinExistence type="predicted"/>
<accession>A0A1T5EQ55</accession>
<name>A0A1T5EQ55_9SPHI</name>
<dbReference type="InterPro" id="IPR052206">
    <property type="entry name" value="Retinol_saturase"/>
</dbReference>
<keyword evidence="3" id="KW-0274">FAD</keyword>
<dbReference type="Proteomes" id="UP000190150">
    <property type="component" value="Unassembled WGS sequence"/>
</dbReference>
<dbReference type="Gene3D" id="3.50.50.60">
    <property type="entry name" value="FAD/NAD(P)-binding domain"/>
    <property type="match status" value="2"/>
</dbReference>
<evidence type="ECO:0000313" key="7">
    <source>
        <dbReference type="Proteomes" id="UP000190150"/>
    </source>
</evidence>
<evidence type="ECO:0000256" key="2">
    <source>
        <dbReference type="ARBA" id="ARBA00022729"/>
    </source>
</evidence>
<keyword evidence="4" id="KW-0521">NADP</keyword>
<keyword evidence="2" id="KW-0732">Signal</keyword>
<evidence type="ECO:0000313" key="6">
    <source>
        <dbReference type="EMBL" id="SKB85929.1"/>
    </source>
</evidence>
<keyword evidence="5" id="KW-0520">NAD</keyword>
<organism evidence="6 7">
    <name type="scientific">Sphingobacterium nematocida</name>
    <dbReference type="NCBI Taxonomy" id="1513896"/>
    <lineage>
        <taxon>Bacteria</taxon>
        <taxon>Pseudomonadati</taxon>
        <taxon>Bacteroidota</taxon>
        <taxon>Sphingobacteriia</taxon>
        <taxon>Sphingobacteriales</taxon>
        <taxon>Sphingobacteriaceae</taxon>
        <taxon>Sphingobacterium</taxon>
    </lineage>
</organism>
<evidence type="ECO:0000256" key="1">
    <source>
        <dbReference type="ARBA" id="ARBA00022630"/>
    </source>
</evidence>
<evidence type="ECO:0000256" key="5">
    <source>
        <dbReference type="ARBA" id="ARBA00023027"/>
    </source>
</evidence>
<dbReference type="EMBL" id="FUZF01000012">
    <property type="protein sequence ID" value="SKB85929.1"/>
    <property type="molecule type" value="Genomic_DNA"/>
</dbReference>
<reference evidence="7" key="1">
    <citation type="submission" date="2017-02" db="EMBL/GenBank/DDBJ databases">
        <authorList>
            <person name="Varghese N."/>
            <person name="Submissions S."/>
        </authorList>
    </citation>
    <scope>NUCLEOTIDE SEQUENCE [LARGE SCALE GENOMIC DNA]</scope>
    <source>
        <strain evidence="7">DSM 24091</strain>
    </source>
</reference>
<dbReference type="InterPro" id="IPR036188">
    <property type="entry name" value="FAD/NAD-bd_sf"/>
</dbReference>
<dbReference type="Pfam" id="PF13450">
    <property type="entry name" value="NAD_binding_8"/>
    <property type="match status" value="1"/>
</dbReference>
<protein>
    <submittedName>
        <fullName evidence="6">Phytoene dehydrogenase-related protein</fullName>
    </submittedName>
</protein>
<keyword evidence="1" id="KW-0285">Flavoprotein</keyword>
<evidence type="ECO:0000256" key="3">
    <source>
        <dbReference type="ARBA" id="ARBA00022827"/>
    </source>
</evidence>
<sequence>MVFISIGKRMQRTEYDVVIVGSGLGGLAAAVLLAKEGKRVCVLEKNNQFGGNLQTFSRRKKVFDTGVHYIGGLSKGQNLYRYFSYLGIMDKLNLSAMPEVFDWVRFGDQSKAYPLAQGYTNFVNHLIPFFPEERTAIERYVADLQIVCGEFPLYNLEEGTKRRSPLSEISVYAYFERLTSNSTLRAVLAGANFLYAGDTEKTPFYVHALTINSYIQSSFRCLNGGSQISKQLVRQLRALGGDAIRHQEVVHYNYANGRINMVETKEGKQYQADVFISNVEPQTTLKQVGREFFRPVYFDRIQNLHLTVSSFSAHFVLKEGVIPYLPSNTYYHTDKALLWNLAAYDEDQWPTMYMLSMTEGKDTPGFADTLTCLSVMRFEEVKRWKLSKNTVVQESDRGEGYAKFKAQKVNKMLDKLAVEWPELPRAVLDTYASTPLSYRDYIGTSDGNLYGPQKDVNDEMQSRISPKTKIPNLYFVGQSVGMHGVLGVTIGAVATCMEILGGSYLLNKIKKATDV</sequence>
<dbReference type="AlphaFoldDB" id="A0A1T5EQ55"/>
<gene>
    <name evidence="6" type="ORF">SAMN05660841_02705</name>
</gene>
<dbReference type="PANTHER" id="PTHR46091">
    <property type="entry name" value="BLR7054 PROTEIN"/>
    <property type="match status" value="1"/>
</dbReference>
<dbReference type="STRING" id="1513896.SAMN05660841_02705"/>
<dbReference type="PANTHER" id="PTHR46091:SF3">
    <property type="entry name" value="AMINE OXIDASE DOMAIN-CONTAINING PROTEIN"/>
    <property type="match status" value="1"/>
</dbReference>